<proteinExistence type="predicted"/>
<dbReference type="EMBL" id="JAINUF010000003">
    <property type="protein sequence ID" value="KAJ8369377.1"/>
    <property type="molecule type" value="Genomic_DNA"/>
</dbReference>
<evidence type="ECO:0000313" key="2">
    <source>
        <dbReference type="Proteomes" id="UP001152622"/>
    </source>
</evidence>
<organism evidence="1 2">
    <name type="scientific">Synaphobranchus kaupii</name>
    <name type="common">Kaup's arrowtooth eel</name>
    <dbReference type="NCBI Taxonomy" id="118154"/>
    <lineage>
        <taxon>Eukaryota</taxon>
        <taxon>Metazoa</taxon>
        <taxon>Chordata</taxon>
        <taxon>Craniata</taxon>
        <taxon>Vertebrata</taxon>
        <taxon>Euteleostomi</taxon>
        <taxon>Actinopterygii</taxon>
        <taxon>Neopterygii</taxon>
        <taxon>Teleostei</taxon>
        <taxon>Anguilliformes</taxon>
        <taxon>Synaphobranchidae</taxon>
        <taxon>Synaphobranchus</taxon>
    </lineage>
</organism>
<evidence type="ECO:0000313" key="1">
    <source>
        <dbReference type="EMBL" id="KAJ8369377.1"/>
    </source>
</evidence>
<accession>A0A9Q1J5P9</accession>
<comment type="caution">
    <text evidence="1">The sequence shown here is derived from an EMBL/GenBank/DDBJ whole genome shotgun (WGS) entry which is preliminary data.</text>
</comment>
<keyword evidence="2" id="KW-1185">Reference proteome</keyword>
<sequence>MAMTQECPEQRPAPLSGVIARPHQGALINNVQWVHIPVLVNLTAWSPDLDEHCKGESVTQMYKDLMTTAFLKYHNMVAADFQSDSPTPTPTGRKLLGFLDGVLGATGTGLGKAEALPGSAQSQTSGMRCCSHDGIIIHKNIGSLDLTKMSVITVTDFLRDRGVSEEALTLMEEQKDSPPRFDPLICGAASIHEAAVSCKTVRVVPAQKDQHVLNVPIFRASVSTQTLRASFQASDG</sequence>
<dbReference type="Proteomes" id="UP001152622">
    <property type="component" value="Chromosome 3"/>
</dbReference>
<dbReference type="AlphaFoldDB" id="A0A9Q1J5P9"/>
<protein>
    <submittedName>
        <fullName evidence="1">Uncharacterized protein</fullName>
    </submittedName>
</protein>
<name>A0A9Q1J5P9_SYNKA</name>
<gene>
    <name evidence="1" type="ORF">SKAU_G00094050</name>
</gene>
<reference evidence="1" key="1">
    <citation type="journal article" date="2023" name="Science">
        <title>Genome structures resolve the early diversification of teleost fishes.</title>
        <authorList>
            <person name="Parey E."/>
            <person name="Louis A."/>
            <person name="Montfort J."/>
            <person name="Bouchez O."/>
            <person name="Roques C."/>
            <person name="Iampietro C."/>
            <person name="Lluch J."/>
            <person name="Castinel A."/>
            <person name="Donnadieu C."/>
            <person name="Desvignes T."/>
            <person name="Floi Bucao C."/>
            <person name="Jouanno E."/>
            <person name="Wen M."/>
            <person name="Mejri S."/>
            <person name="Dirks R."/>
            <person name="Jansen H."/>
            <person name="Henkel C."/>
            <person name="Chen W.J."/>
            <person name="Zahm M."/>
            <person name="Cabau C."/>
            <person name="Klopp C."/>
            <person name="Thompson A.W."/>
            <person name="Robinson-Rechavi M."/>
            <person name="Braasch I."/>
            <person name="Lecointre G."/>
            <person name="Bobe J."/>
            <person name="Postlethwait J.H."/>
            <person name="Berthelot C."/>
            <person name="Roest Crollius H."/>
            <person name="Guiguen Y."/>
        </authorList>
    </citation>
    <scope>NUCLEOTIDE SEQUENCE</scope>
    <source>
        <strain evidence="1">WJC10195</strain>
    </source>
</reference>